<dbReference type="AlphaFoldDB" id="A0A7X2S851"/>
<evidence type="ECO:0000313" key="2">
    <source>
        <dbReference type="EMBL" id="MTH55374.1"/>
    </source>
</evidence>
<sequence length="203" mass="22801">MACSEETVSLMHKYLDYEMEQQEEQKLREHLKECGDCHAHFQELKKSIALVQSTSHVQVPADFTAKVMARLPKEKKRVGAGRWFKAHPLLIAASLFLILMSSSLVSAWSTDHQFSVTKNPKLIVQNDKVIVPEGEVITEDITVRNGTLSIEGKVEGDVTVINGEEYTAAAGEVTGDIQEINELFDWLWYKMKSFGSDVVGVFQ</sequence>
<evidence type="ECO:0000259" key="1">
    <source>
        <dbReference type="Pfam" id="PF13490"/>
    </source>
</evidence>
<keyword evidence="3" id="KW-1185">Reference proteome</keyword>
<dbReference type="EMBL" id="WMIB01000028">
    <property type="protein sequence ID" value="MTH55374.1"/>
    <property type="molecule type" value="Genomic_DNA"/>
</dbReference>
<dbReference type="RefSeq" id="WP_155113874.1">
    <property type="nucleotide sequence ID" value="NZ_WMIB01000028.1"/>
</dbReference>
<dbReference type="InterPro" id="IPR027383">
    <property type="entry name" value="Znf_put"/>
</dbReference>
<gene>
    <name evidence="2" type="ORF">GKZ89_18440</name>
</gene>
<dbReference type="Proteomes" id="UP000434639">
    <property type="component" value="Unassembled WGS sequence"/>
</dbReference>
<evidence type="ECO:0000313" key="3">
    <source>
        <dbReference type="Proteomes" id="UP000434639"/>
    </source>
</evidence>
<name>A0A7X2S851_9BACI</name>
<comment type="caution">
    <text evidence="2">The sequence shown here is derived from an EMBL/GenBank/DDBJ whole genome shotgun (WGS) entry which is preliminary data.</text>
</comment>
<dbReference type="Pfam" id="PF13490">
    <property type="entry name" value="zf-HC2"/>
    <property type="match status" value="1"/>
</dbReference>
<accession>A0A7X2S851</accession>
<protein>
    <submittedName>
        <fullName evidence="2">Anti-sigma factor</fullName>
    </submittedName>
</protein>
<reference evidence="2 3" key="1">
    <citation type="journal article" date="2017" name="Int. J. Syst. Evol. Microbiol.">
        <title>Bacillus mangrovi sp. nov., isolated from a sediment sample from a mangrove forest.</title>
        <authorList>
            <person name="Gupta V."/>
            <person name="Singh P.K."/>
            <person name="Korpole S."/>
            <person name="Tanuku N.R.S."/>
            <person name="Pinnaka A.K."/>
        </authorList>
    </citation>
    <scope>NUCLEOTIDE SEQUENCE [LARGE SCALE GENOMIC DNA]</scope>
    <source>
        <strain evidence="2 3">KCTC 33872</strain>
    </source>
</reference>
<dbReference type="OrthoDB" id="9782842at2"/>
<proteinExistence type="predicted"/>
<feature type="domain" description="Putative zinc-finger" evidence="1">
    <location>
        <begin position="5"/>
        <end position="38"/>
    </location>
</feature>
<organism evidence="2 3">
    <name type="scientific">Metabacillus mangrovi</name>
    <dbReference type="NCBI Taxonomy" id="1491830"/>
    <lineage>
        <taxon>Bacteria</taxon>
        <taxon>Bacillati</taxon>
        <taxon>Bacillota</taxon>
        <taxon>Bacilli</taxon>
        <taxon>Bacillales</taxon>
        <taxon>Bacillaceae</taxon>
        <taxon>Metabacillus</taxon>
    </lineage>
</organism>